<dbReference type="GO" id="GO:0051457">
    <property type="term" value="P:maintenance of protein location in nucleus"/>
    <property type="evidence" value="ECO:0007669"/>
    <property type="project" value="TreeGrafter"/>
</dbReference>
<dbReference type="PANTHER" id="PTHR37723:SF1">
    <property type="entry name" value="PROTEIN FAR-RED-ELONGATED HYPOCOTYL 1-LIKE"/>
    <property type="match status" value="1"/>
</dbReference>
<dbReference type="GO" id="GO:0009639">
    <property type="term" value="P:response to red or far red light"/>
    <property type="evidence" value="ECO:0007669"/>
    <property type="project" value="InterPro"/>
</dbReference>
<reference evidence="1 2" key="1">
    <citation type="journal article" date="2023" name="Life. Sci Alliance">
        <title>Evolutionary insights into 3D genome organization and epigenetic landscape of Vigna mungo.</title>
        <authorList>
            <person name="Junaid A."/>
            <person name="Singh B."/>
            <person name="Bhatia S."/>
        </authorList>
    </citation>
    <scope>NUCLEOTIDE SEQUENCE [LARGE SCALE GENOMIC DNA]</scope>
    <source>
        <strain evidence="1">Urdbean</strain>
    </source>
</reference>
<evidence type="ECO:0000313" key="2">
    <source>
        <dbReference type="Proteomes" id="UP001374535"/>
    </source>
</evidence>
<evidence type="ECO:0000313" key="1">
    <source>
        <dbReference type="EMBL" id="WVZ17660.1"/>
    </source>
</evidence>
<organism evidence="1 2">
    <name type="scientific">Vigna mungo</name>
    <name type="common">Black gram</name>
    <name type="synonym">Phaseolus mungo</name>
    <dbReference type="NCBI Taxonomy" id="3915"/>
    <lineage>
        <taxon>Eukaryota</taxon>
        <taxon>Viridiplantae</taxon>
        <taxon>Streptophyta</taxon>
        <taxon>Embryophyta</taxon>
        <taxon>Tracheophyta</taxon>
        <taxon>Spermatophyta</taxon>
        <taxon>Magnoliopsida</taxon>
        <taxon>eudicotyledons</taxon>
        <taxon>Gunneridae</taxon>
        <taxon>Pentapetalae</taxon>
        <taxon>rosids</taxon>
        <taxon>fabids</taxon>
        <taxon>Fabales</taxon>
        <taxon>Fabaceae</taxon>
        <taxon>Papilionoideae</taxon>
        <taxon>50 kb inversion clade</taxon>
        <taxon>NPAAA clade</taxon>
        <taxon>indigoferoid/millettioid clade</taxon>
        <taxon>Phaseoleae</taxon>
        <taxon>Vigna</taxon>
    </lineage>
</organism>
<dbReference type="InterPro" id="IPR037766">
    <property type="entry name" value="FHY1"/>
</dbReference>
<name>A0AAQ3NXG6_VIGMU</name>
<sequence length="297" mass="33933">MEADIHNPSQGYRFDVTVPVITCVLLRFGFKDLGNIFCVDGVHKVNIIEWNKKRKFQSNQLDLLRPKHKCWIGKSSSEHASTFDDENPALESMHIYVLKGRTDAENSEADSVKDSNCLSEDSITAMSVNEEGKLVAESAMSYQNGRPSTLLSWDDYSAKDNHNTLDDPAVDKGCTGDADTFHDKECDPSYHYADLQALKNLEEKILEIESCRDNLLQEYAKDSTEESTDMEFEDLFTKRENHHKYVLSSGRWDLNQVIFWLQRLNQAQGHQQLIKNLSSTFPCLCFSILLTKEISVY</sequence>
<dbReference type="PANTHER" id="PTHR37723">
    <property type="entry name" value="PROTEIN FAR-RED ELONGATED HYPOCOTYL 1"/>
    <property type="match status" value="1"/>
</dbReference>
<protein>
    <submittedName>
        <fullName evidence="1">Uncharacterized protein</fullName>
    </submittedName>
</protein>
<feature type="non-terminal residue" evidence="1">
    <location>
        <position position="1"/>
    </location>
</feature>
<dbReference type="Proteomes" id="UP001374535">
    <property type="component" value="Chromosome 3"/>
</dbReference>
<gene>
    <name evidence="1" type="ORF">V8G54_010642</name>
</gene>
<dbReference type="GO" id="GO:0005737">
    <property type="term" value="C:cytoplasm"/>
    <property type="evidence" value="ECO:0007669"/>
    <property type="project" value="TreeGrafter"/>
</dbReference>
<dbReference type="GO" id="GO:0061608">
    <property type="term" value="F:nuclear import signal receptor activity"/>
    <property type="evidence" value="ECO:0007669"/>
    <property type="project" value="TreeGrafter"/>
</dbReference>
<dbReference type="GO" id="GO:0016607">
    <property type="term" value="C:nuclear speck"/>
    <property type="evidence" value="ECO:0007669"/>
    <property type="project" value="TreeGrafter"/>
</dbReference>
<keyword evidence="2" id="KW-1185">Reference proteome</keyword>
<accession>A0AAQ3NXG6</accession>
<dbReference type="AlphaFoldDB" id="A0AAQ3NXG6"/>
<proteinExistence type="predicted"/>
<dbReference type="EMBL" id="CP144698">
    <property type="protein sequence ID" value="WVZ17660.1"/>
    <property type="molecule type" value="Genomic_DNA"/>
</dbReference>